<dbReference type="InterPro" id="IPR036271">
    <property type="entry name" value="Tet_transcr_reg_TetR-rel_C_sf"/>
</dbReference>
<evidence type="ECO:0000259" key="5">
    <source>
        <dbReference type="PROSITE" id="PS50977"/>
    </source>
</evidence>
<dbReference type="PANTHER" id="PTHR47506">
    <property type="entry name" value="TRANSCRIPTIONAL REGULATORY PROTEIN"/>
    <property type="match status" value="1"/>
</dbReference>
<evidence type="ECO:0000313" key="6">
    <source>
        <dbReference type="EMBL" id="RKN32261.1"/>
    </source>
</evidence>
<comment type="caution">
    <text evidence="6">The sequence shown here is derived from an EMBL/GenBank/DDBJ whole genome shotgun (WGS) entry which is preliminary data.</text>
</comment>
<keyword evidence="3" id="KW-0804">Transcription</keyword>
<dbReference type="Pfam" id="PF00440">
    <property type="entry name" value="TetR_N"/>
    <property type="match status" value="1"/>
</dbReference>
<dbReference type="EMBL" id="RAZT01000006">
    <property type="protein sequence ID" value="RKN32261.1"/>
    <property type="molecule type" value="Genomic_DNA"/>
</dbReference>
<organism evidence="6 7">
    <name type="scientific">Micromonospora musae</name>
    <dbReference type="NCBI Taxonomy" id="1894970"/>
    <lineage>
        <taxon>Bacteria</taxon>
        <taxon>Bacillati</taxon>
        <taxon>Actinomycetota</taxon>
        <taxon>Actinomycetes</taxon>
        <taxon>Micromonosporales</taxon>
        <taxon>Micromonosporaceae</taxon>
        <taxon>Micromonospora</taxon>
    </lineage>
</organism>
<reference evidence="6 7" key="1">
    <citation type="submission" date="2018-09" db="EMBL/GenBank/DDBJ databases">
        <title>Micromonospora sp. nov. MS1-9, isolated from a root of Musa sp.</title>
        <authorList>
            <person name="Kuncharoen N."/>
            <person name="Kudo T."/>
            <person name="Ohkuma M."/>
            <person name="Yuki M."/>
            <person name="Tanasupawat S."/>
        </authorList>
    </citation>
    <scope>NUCLEOTIDE SEQUENCE [LARGE SCALE GENOMIC DNA]</scope>
    <source>
        <strain evidence="6 7">MS1-9</strain>
    </source>
</reference>
<evidence type="ECO:0000313" key="7">
    <source>
        <dbReference type="Proteomes" id="UP000275865"/>
    </source>
</evidence>
<dbReference type="InterPro" id="IPR054156">
    <property type="entry name" value="YxaF_TetR_C"/>
</dbReference>
<evidence type="ECO:0000256" key="3">
    <source>
        <dbReference type="ARBA" id="ARBA00023163"/>
    </source>
</evidence>
<keyword evidence="1" id="KW-0805">Transcription regulation</keyword>
<proteinExistence type="predicted"/>
<feature type="DNA-binding region" description="H-T-H motif" evidence="4">
    <location>
        <begin position="28"/>
        <end position="47"/>
    </location>
</feature>
<dbReference type="SUPFAM" id="SSF46689">
    <property type="entry name" value="Homeodomain-like"/>
    <property type="match status" value="1"/>
</dbReference>
<dbReference type="SUPFAM" id="SSF48498">
    <property type="entry name" value="Tetracyclin repressor-like, C-terminal domain"/>
    <property type="match status" value="1"/>
</dbReference>
<keyword evidence="2 4" id="KW-0238">DNA-binding</keyword>
<dbReference type="PANTHER" id="PTHR47506:SF3">
    <property type="entry name" value="HTH-TYPE TRANSCRIPTIONAL REGULATOR LMRA"/>
    <property type="match status" value="1"/>
</dbReference>
<name>A0A3A9Y468_9ACTN</name>
<dbReference type="AlphaFoldDB" id="A0A3A9Y468"/>
<evidence type="ECO:0000256" key="4">
    <source>
        <dbReference type="PROSITE-ProRule" id="PRU00335"/>
    </source>
</evidence>
<dbReference type="Proteomes" id="UP000275865">
    <property type="component" value="Unassembled WGS sequence"/>
</dbReference>
<dbReference type="GO" id="GO:0003677">
    <property type="term" value="F:DNA binding"/>
    <property type="evidence" value="ECO:0007669"/>
    <property type="project" value="UniProtKB-UniRule"/>
</dbReference>
<dbReference type="Pfam" id="PF21993">
    <property type="entry name" value="TetR_C_13_2"/>
    <property type="match status" value="1"/>
</dbReference>
<dbReference type="PROSITE" id="PS50977">
    <property type="entry name" value="HTH_TETR_2"/>
    <property type="match status" value="1"/>
</dbReference>
<dbReference type="InterPro" id="IPR009057">
    <property type="entry name" value="Homeodomain-like_sf"/>
</dbReference>
<evidence type="ECO:0000256" key="1">
    <source>
        <dbReference type="ARBA" id="ARBA00023015"/>
    </source>
</evidence>
<dbReference type="Gene3D" id="1.10.357.10">
    <property type="entry name" value="Tetracycline Repressor, domain 2"/>
    <property type="match status" value="1"/>
</dbReference>
<evidence type="ECO:0000256" key="2">
    <source>
        <dbReference type="ARBA" id="ARBA00023125"/>
    </source>
</evidence>
<feature type="domain" description="HTH tetR-type" evidence="5">
    <location>
        <begin position="5"/>
        <end position="65"/>
    </location>
</feature>
<accession>A0A3A9Y468</accession>
<gene>
    <name evidence="6" type="ORF">D7044_13425</name>
</gene>
<sequence length="201" mass="21185">MARRSDARQRMVEAAKQLIRQRGYEATAFSDVLKLSEAPRGSVYFHFPGGKAQLAMVAAEAHAHDQVVIIDQAAEGAGSAAELIERYVDLGREGMIASEYARGCGIAPLVIDGAAQQSADMAETSRRAFAQMIDRLAFHFIVLGIDQAPARVLADAVVAGVEGALVTARALRSPAPFDAVRAALVSLADGGAPKGSRRGRA</sequence>
<dbReference type="InterPro" id="IPR001647">
    <property type="entry name" value="HTH_TetR"/>
</dbReference>
<dbReference type="RefSeq" id="WP_120689042.1">
    <property type="nucleotide sequence ID" value="NZ_RAZT01000006.1"/>
</dbReference>
<protein>
    <submittedName>
        <fullName evidence="6">TetR/AcrR family transcriptional regulator</fullName>
    </submittedName>
</protein>